<protein>
    <submittedName>
        <fullName evidence="2">Uma2 family endonuclease</fullName>
    </submittedName>
</protein>
<evidence type="ECO:0000313" key="3">
    <source>
        <dbReference type="Proteomes" id="UP001612915"/>
    </source>
</evidence>
<dbReference type="GO" id="GO:0004519">
    <property type="term" value="F:endonuclease activity"/>
    <property type="evidence" value="ECO:0007669"/>
    <property type="project" value="UniProtKB-KW"/>
</dbReference>
<feature type="domain" description="Putative restriction endonuclease" evidence="1">
    <location>
        <begin position="25"/>
        <end position="169"/>
    </location>
</feature>
<keyword evidence="2" id="KW-0255">Endonuclease</keyword>
<keyword evidence="3" id="KW-1185">Reference proteome</keyword>
<dbReference type="InterPro" id="IPR012296">
    <property type="entry name" value="Nuclease_put_TT1808"/>
</dbReference>
<dbReference type="SUPFAM" id="SSF52980">
    <property type="entry name" value="Restriction endonuclease-like"/>
    <property type="match status" value="1"/>
</dbReference>
<comment type="caution">
    <text evidence="2">The sequence shown here is derived from an EMBL/GenBank/DDBJ whole genome shotgun (WGS) entry which is preliminary data.</text>
</comment>
<dbReference type="EMBL" id="JBITLV010000002">
    <property type="protein sequence ID" value="MFI7586741.1"/>
    <property type="molecule type" value="Genomic_DNA"/>
</dbReference>
<dbReference type="CDD" id="cd06260">
    <property type="entry name" value="DUF820-like"/>
    <property type="match status" value="1"/>
</dbReference>
<organism evidence="2 3">
    <name type="scientific">Spongisporangium articulatum</name>
    <dbReference type="NCBI Taxonomy" id="3362603"/>
    <lineage>
        <taxon>Bacteria</taxon>
        <taxon>Bacillati</taxon>
        <taxon>Actinomycetota</taxon>
        <taxon>Actinomycetes</taxon>
        <taxon>Kineosporiales</taxon>
        <taxon>Kineosporiaceae</taxon>
        <taxon>Spongisporangium</taxon>
    </lineage>
</organism>
<dbReference type="Gene3D" id="3.90.1570.10">
    <property type="entry name" value="tt1808, chain A"/>
    <property type="match status" value="1"/>
</dbReference>
<name>A0ABW8AK61_9ACTN</name>
<dbReference type="PANTHER" id="PTHR35400">
    <property type="entry name" value="SLR1083 PROTEIN"/>
    <property type="match status" value="1"/>
</dbReference>
<dbReference type="PANTHER" id="PTHR35400:SF3">
    <property type="entry name" value="SLL1072 PROTEIN"/>
    <property type="match status" value="1"/>
</dbReference>
<dbReference type="Proteomes" id="UP001612915">
    <property type="component" value="Unassembled WGS sequence"/>
</dbReference>
<keyword evidence="2" id="KW-0378">Hydrolase</keyword>
<gene>
    <name evidence="2" type="ORF">ACIB24_06660</name>
</gene>
<dbReference type="InterPro" id="IPR008538">
    <property type="entry name" value="Uma2"/>
</dbReference>
<dbReference type="Pfam" id="PF05685">
    <property type="entry name" value="Uma2"/>
    <property type="match status" value="1"/>
</dbReference>
<accession>A0ABW8AK61</accession>
<dbReference type="InterPro" id="IPR011335">
    <property type="entry name" value="Restrct_endonuc-II-like"/>
</dbReference>
<evidence type="ECO:0000259" key="1">
    <source>
        <dbReference type="Pfam" id="PF05685"/>
    </source>
</evidence>
<evidence type="ECO:0000313" key="2">
    <source>
        <dbReference type="EMBL" id="MFI7586741.1"/>
    </source>
</evidence>
<reference evidence="2 3" key="1">
    <citation type="submission" date="2024-10" db="EMBL/GenBank/DDBJ databases">
        <title>The Natural Products Discovery Center: Release of the First 8490 Sequenced Strains for Exploring Actinobacteria Biosynthetic Diversity.</title>
        <authorList>
            <person name="Kalkreuter E."/>
            <person name="Kautsar S.A."/>
            <person name="Yang D."/>
            <person name="Bader C.D."/>
            <person name="Teijaro C.N."/>
            <person name="Fluegel L."/>
            <person name="Davis C.M."/>
            <person name="Simpson J.R."/>
            <person name="Lauterbach L."/>
            <person name="Steele A.D."/>
            <person name="Gui C."/>
            <person name="Meng S."/>
            <person name="Li G."/>
            <person name="Viehrig K."/>
            <person name="Ye F."/>
            <person name="Su P."/>
            <person name="Kiefer A.F."/>
            <person name="Nichols A."/>
            <person name="Cepeda A.J."/>
            <person name="Yan W."/>
            <person name="Fan B."/>
            <person name="Jiang Y."/>
            <person name="Adhikari A."/>
            <person name="Zheng C.-J."/>
            <person name="Schuster L."/>
            <person name="Cowan T.M."/>
            <person name="Smanski M.J."/>
            <person name="Chevrette M.G."/>
            <person name="De Carvalho L.P.S."/>
            <person name="Shen B."/>
        </authorList>
    </citation>
    <scope>NUCLEOTIDE SEQUENCE [LARGE SCALE GENOMIC DNA]</scope>
    <source>
        <strain evidence="2 3">NPDC049639</strain>
    </source>
</reference>
<dbReference type="RefSeq" id="WP_398277075.1">
    <property type="nucleotide sequence ID" value="NZ_JBITLV010000002.1"/>
</dbReference>
<sequence>MPVIPRVTDEWTVADLDEFVEGRGDDGLSYELLDGLLLVCPAPVPRHQRVVGELYRVLVDACPPGVEVLFAPLDWRPDERTSLQPDLLAFRHEDARERHITGALLLAVEVLSPSTRRKDLVLKYAKYADAGVLNYWVVDPVTPSLVAYRLQDGAYVEVAAGEGETEVRVPGDLAVVVRPSALVASPAQTR</sequence>
<proteinExistence type="predicted"/>
<keyword evidence="2" id="KW-0540">Nuclease</keyword>